<keyword evidence="1" id="KW-1133">Transmembrane helix</keyword>
<gene>
    <name evidence="2" type="ORF">SUTMEG_02730</name>
</gene>
<dbReference type="RefSeq" id="WP_120176061.1">
    <property type="nucleotide sequence ID" value="NZ_AP018786.1"/>
</dbReference>
<feature type="transmembrane region" description="Helical" evidence="1">
    <location>
        <begin position="38"/>
        <end position="57"/>
    </location>
</feature>
<dbReference type="Proteomes" id="UP000271003">
    <property type="component" value="Chromosome"/>
</dbReference>
<keyword evidence="3" id="KW-1185">Reference proteome</keyword>
<dbReference type="EMBL" id="AP018786">
    <property type="protein sequence ID" value="BBF22382.1"/>
    <property type="molecule type" value="Genomic_DNA"/>
</dbReference>
<keyword evidence="1" id="KW-0812">Transmembrane</keyword>
<evidence type="ECO:0000256" key="1">
    <source>
        <dbReference type="SAM" id="Phobius"/>
    </source>
</evidence>
<keyword evidence="1" id="KW-0472">Membrane</keyword>
<accession>A0A2Z6I7V2</accession>
<sequence>MRFVYFQPGRTSATSIILGLISIAIVVSLFVFMMPVLLGIFAVVVLAGLAFWLWSWIKMKMGWESEEVKTFREAMAQAEAAARSQYAGRSADPDGTVYESERVEVRALRSDRTRRRGMDDVSDVEEVK</sequence>
<reference evidence="2 3" key="1">
    <citation type="journal article" date="2018" name="Int. J. Syst. Evol. Microbiol.">
        <title>Mesosutterella multiformis gen. nov., sp. nov., a member of the family Sutterellaceae and Sutterella megalosphaeroides sp. nov., isolated from human faeces.</title>
        <authorList>
            <person name="Sakamoto M."/>
            <person name="Ikeyama N."/>
            <person name="Kunihiro T."/>
            <person name="Iino T."/>
            <person name="Yuki M."/>
            <person name="Ohkuma M."/>
        </authorList>
    </citation>
    <scope>NUCLEOTIDE SEQUENCE [LARGE SCALE GENOMIC DNA]</scope>
    <source>
        <strain evidence="2 3">6FBBBH3</strain>
    </source>
</reference>
<dbReference type="AlphaFoldDB" id="A0A2Z6I7V2"/>
<protein>
    <submittedName>
        <fullName evidence="2">Uncharacterized protein</fullName>
    </submittedName>
</protein>
<evidence type="ECO:0000313" key="3">
    <source>
        <dbReference type="Proteomes" id="UP000271003"/>
    </source>
</evidence>
<organism evidence="2 3">
    <name type="scientific">Sutterella megalosphaeroides</name>
    <dbReference type="NCBI Taxonomy" id="2494234"/>
    <lineage>
        <taxon>Bacteria</taxon>
        <taxon>Pseudomonadati</taxon>
        <taxon>Pseudomonadota</taxon>
        <taxon>Betaproteobacteria</taxon>
        <taxon>Burkholderiales</taxon>
        <taxon>Sutterellaceae</taxon>
        <taxon>Sutterella</taxon>
    </lineage>
</organism>
<proteinExistence type="predicted"/>
<evidence type="ECO:0000313" key="2">
    <source>
        <dbReference type="EMBL" id="BBF22382.1"/>
    </source>
</evidence>
<dbReference type="KEGG" id="sutt:SUTMEG_02730"/>
<dbReference type="OrthoDB" id="9156513at2"/>
<feature type="transmembrane region" description="Helical" evidence="1">
    <location>
        <begin position="12"/>
        <end position="32"/>
    </location>
</feature>
<name>A0A2Z6I7V2_9BURK</name>